<dbReference type="CDD" id="cd01163">
    <property type="entry name" value="DszC"/>
    <property type="match status" value="1"/>
</dbReference>
<gene>
    <name evidence="4" type="ORF">G5S42_33300</name>
</gene>
<evidence type="ECO:0000313" key="4">
    <source>
        <dbReference type="EMBL" id="NUY04467.1"/>
    </source>
</evidence>
<name>A0A7Y6K596_9BURK</name>
<dbReference type="InterPro" id="IPR037069">
    <property type="entry name" value="AcylCoA_DH/ox_N_sf"/>
</dbReference>
<dbReference type="GO" id="GO:0008470">
    <property type="term" value="F:3-methylbutanoyl-CoA dehydrogenase activity"/>
    <property type="evidence" value="ECO:0007669"/>
    <property type="project" value="TreeGrafter"/>
</dbReference>
<dbReference type="InterPro" id="IPR036250">
    <property type="entry name" value="AcylCo_DH-like_C"/>
</dbReference>
<dbReference type="GO" id="GO:0050660">
    <property type="term" value="F:flavin adenine dinucleotide binding"/>
    <property type="evidence" value="ECO:0007669"/>
    <property type="project" value="InterPro"/>
</dbReference>
<protein>
    <submittedName>
        <fullName evidence="4">Acyl-CoA dehydrogenase family protein</fullName>
    </submittedName>
</protein>
<dbReference type="Pfam" id="PF08028">
    <property type="entry name" value="Acyl-CoA_dh_2"/>
    <property type="match status" value="1"/>
</dbReference>
<dbReference type="Gene3D" id="1.20.140.10">
    <property type="entry name" value="Butyryl-CoA Dehydrogenase, subunit A, domain 3"/>
    <property type="match status" value="1"/>
</dbReference>
<keyword evidence="1" id="KW-0560">Oxidoreductase</keyword>
<dbReference type="GeneID" id="301105233"/>
<feature type="domain" description="Acyl-CoA dehydrogenase/oxidase N-terminal" evidence="2">
    <location>
        <begin position="25"/>
        <end position="99"/>
    </location>
</feature>
<proteinExistence type="predicted"/>
<feature type="domain" description="Acyl-CoA dehydrogenase C-terminal" evidence="3">
    <location>
        <begin position="243"/>
        <end position="380"/>
    </location>
</feature>
<dbReference type="Gene3D" id="1.10.540.10">
    <property type="entry name" value="Acyl-CoA dehydrogenase/oxidase, N-terminal domain"/>
    <property type="match status" value="1"/>
</dbReference>
<dbReference type="PANTHER" id="PTHR43884:SF12">
    <property type="entry name" value="ISOVALERYL-COA DEHYDROGENASE, MITOCHONDRIAL-RELATED"/>
    <property type="match status" value="1"/>
</dbReference>
<dbReference type="Pfam" id="PF02771">
    <property type="entry name" value="Acyl-CoA_dh_N"/>
    <property type="match status" value="1"/>
</dbReference>
<evidence type="ECO:0000259" key="2">
    <source>
        <dbReference type="Pfam" id="PF02771"/>
    </source>
</evidence>
<organism evidence="4 5">
    <name type="scientific">Paraburkholderia youngii</name>
    <dbReference type="NCBI Taxonomy" id="2782701"/>
    <lineage>
        <taxon>Bacteria</taxon>
        <taxon>Pseudomonadati</taxon>
        <taxon>Pseudomonadota</taxon>
        <taxon>Betaproteobacteria</taxon>
        <taxon>Burkholderiales</taxon>
        <taxon>Burkholderiaceae</taxon>
        <taxon>Paraburkholderia</taxon>
    </lineage>
</organism>
<evidence type="ECO:0000259" key="3">
    <source>
        <dbReference type="Pfam" id="PF08028"/>
    </source>
</evidence>
<evidence type="ECO:0000256" key="1">
    <source>
        <dbReference type="ARBA" id="ARBA00023002"/>
    </source>
</evidence>
<accession>A0A7Y6K596</accession>
<sequence length="407" mass="43837">MSSTTLHASASTSRLRDALAALPALAEEIGVDAAQREVRRELPFAAFDAFRRSGLGSLRIPAERGGLGGSLEDAIHVVTTLAAAESNVAHALRVHFDVVESMRLAPHTPFHDRQIRRIVEGALYGGASGEQGTARAGQIETVLRRKGDHFRVSGKKYYTTGTAYADFVRTNLVDERGNGVTAIIPVRSEGLAVLDDWDGMGQRMTASGSVVFEDVRVEPAEVVEKGYPSLIGRHGGAYRQLHLVAVAAGIVRNIVADARAYVTAHGRPVLHTTAPSAREDVFIQQVVGELSALSHSIDALVRDNARTLGRSSDAILHADPAADELVLESALATARTQIVVGRLALQAGERLFDAGGASATSRKYNFDRHWRNLRTIFSHNPLSHKAKVIGDYVLNGVKTHLVEGRTF</sequence>
<evidence type="ECO:0000313" key="5">
    <source>
        <dbReference type="Proteomes" id="UP000594380"/>
    </source>
</evidence>
<dbReference type="PANTHER" id="PTHR43884">
    <property type="entry name" value="ACYL-COA DEHYDROGENASE"/>
    <property type="match status" value="1"/>
</dbReference>
<dbReference type="InterPro" id="IPR013786">
    <property type="entry name" value="AcylCoA_DH/ox_N"/>
</dbReference>
<dbReference type="SUPFAM" id="SSF47203">
    <property type="entry name" value="Acyl-CoA dehydrogenase C-terminal domain-like"/>
    <property type="match status" value="1"/>
</dbReference>
<dbReference type="RefSeq" id="WP_176111013.1">
    <property type="nucleotide sequence ID" value="NZ_JAALDK010000002.1"/>
</dbReference>
<dbReference type="InterPro" id="IPR013107">
    <property type="entry name" value="Acyl-CoA_DH_C"/>
</dbReference>
<dbReference type="Gene3D" id="2.40.110.10">
    <property type="entry name" value="Butyryl-CoA Dehydrogenase, subunit A, domain 2"/>
    <property type="match status" value="1"/>
</dbReference>
<dbReference type="SUPFAM" id="SSF56645">
    <property type="entry name" value="Acyl-CoA dehydrogenase NM domain-like"/>
    <property type="match status" value="1"/>
</dbReference>
<dbReference type="InterPro" id="IPR046373">
    <property type="entry name" value="Acyl-CoA_Oxase/DH_mid-dom_sf"/>
</dbReference>
<dbReference type="PIRSF" id="PIRSF016578">
    <property type="entry name" value="HsaA"/>
    <property type="match status" value="1"/>
</dbReference>
<reference evidence="4 5" key="1">
    <citation type="submission" date="2020-02" db="EMBL/GenBank/DDBJ databases">
        <title>Paraburkholderia simonii sp. nov. and Paraburkholderia youngii sp. nov. Brazilian and Mexican Mimosa-associated rhizobia.</title>
        <authorList>
            <person name="Mavima L."/>
            <person name="Beukes C.W."/>
            <person name="Chan W.Y."/>
            <person name="Palmer M."/>
            <person name="De Meyer S.E."/>
            <person name="James E.K."/>
            <person name="Venter S.N."/>
            <person name="Steenkamp E.T."/>
        </authorList>
    </citation>
    <scope>NUCLEOTIDE SEQUENCE [LARGE SCALE GENOMIC DNA]</scope>
    <source>
        <strain evidence="4 5">JPY169</strain>
    </source>
</reference>
<dbReference type="GO" id="GO:0006552">
    <property type="term" value="P:L-leucine catabolic process"/>
    <property type="evidence" value="ECO:0007669"/>
    <property type="project" value="TreeGrafter"/>
</dbReference>
<dbReference type="Proteomes" id="UP000594380">
    <property type="component" value="Unassembled WGS sequence"/>
</dbReference>
<dbReference type="InterPro" id="IPR009100">
    <property type="entry name" value="AcylCoA_DH/oxidase_NM_dom_sf"/>
</dbReference>
<dbReference type="AlphaFoldDB" id="A0A7Y6K596"/>
<dbReference type="EMBL" id="JAALDK010000002">
    <property type="protein sequence ID" value="NUY04467.1"/>
    <property type="molecule type" value="Genomic_DNA"/>
</dbReference>
<comment type="caution">
    <text evidence="4">The sequence shown here is derived from an EMBL/GenBank/DDBJ whole genome shotgun (WGS) entry which is preliminary data.</text>
</comment>